<reference evidence="2" key="1">
    <citation type="submission" date="2016-11" db="UniProtKB">
        <authorList>
            <consortium name="WormBaseParasite"/>
        </authorList>
    </citation>
    <scope>IDENTIFICATION</scope>
    <source>
        <strain evidence="2">KR3021</strain>
    </source>
</reference>
<name>A0AC35TRC6_9BILA</name>
<dbReference type="Proteomes" id="UP000095286">
    <property type="component" value="Unplaced"/>
</dbReference>
<proteinExistence type="predicted"/>
<evidence type="ECO:0000313" key="1">
    <source>
        <dbReference type="Proteomes" id="UP000095286"/>
    </source>
</evidence>
<dbReference type="WBParaSite" id="RSKR_0000308900.1">
    <property type="protein sequence ID" value="RSKR_0000308900.1"/>
    <property type="gene ID" value="RSKR_0000308900"/>
</dbReference>
<evidence type="ECO:0000313" key="2">
    <source>
        <dbReference type="WBParaSite" id="RSKR_0000308900.1"/>
    </source>
</evidence>
<organism evidence="1 2">
    <name type="scientific">Rhabditophanes sp. KR3021</name>
    <dbReference type="NCBI Taxonomy" id="114890"/>
    <lineage>
        <taxon>Eukaryota</taxon>
        <taxon>Metazoa</taxon>
        <taxon>Ecdysozoa</taxon>
        <taxon>Nematoda</taxon>
        <taxon>Chromadorea</taxon>
        <taxon>Rhabditida</taxon>
        <taxon>Tylenchina</taxon>
        <taxon>Panagrolaimomorpha</taxon>
        <taxon>Strongyloidoidea</taxon>
        <taxon>Alloionematidae</taxon>
        <taxon>Rhabditophanes</taxon>
    </lineage>
</organism>
<sequence length="778" mass="85508">MAMVPQLDNEPRNSFGYQEVQQHPLSADNGTNRNSWHNVVSTATVDTMQYSLIKKSQPTRQDSNVNYGQTPQQGMSRQSSVSQLSYGVPMESYSKAQTMVAEGSGRLPNLMKPASGFHSYNPYPAGSVISQPLAPVAPPREVKIKTPSVSNKSRQSNSTGSSSHKGSITIKPKSNKLQSLCAFLSKPTVRMCTALCCFLFLALIIIAIVLAVVIPNYQTSYQFSWAAPENLRGGNSQPSQIKLQLDEANNQARFDLTGHIPFKSNFITVYDFKTKKAIVYDESLKNGTKNLACFVYSFDDTNFKALDDIRKAARDTSLTKAQSTGWDERWNFIPSPLDNAQQLTYINPGIAQCNGAKIIELKQTGSNQKSLKCTDCYDFCVPMYNSENDLIKSTSMLNIAYRGCFYMFVPEWQTYAQGYNMGGYNNRLQQQPQQQMQQQQRGFGQPQQGFNGNSYQQPQFNGHQQNYPPQQQQFGNQNNNQMRFQAQPTQAGNPFSQQAYGNGAIPLNNGGNQGQPQFINGQQVTDTKWIPVGGASNLANQLGNTSANVWNSVQNKATDTLNTLQGVQESVGRNIQNVGQNINGPIGEGIDRFGNNIRTGISDTRSSINSGLDSAGQAITNFGQQAGQTFQNAGNQINQGLTNVANQGASIHDQIRSQFNQLSSSGDNTNTQGVGPTYNTQGNNQQFAQNVNANTNPNPNYQAQQNTDSVHFLVRERLNQAPSMGSGPQQGNTLSNPQVDMYGQLINPNLNSPNQNQQPSQLSPGMAQYSQNSLRSAY</sequence>
<accession>A0AC35TRC6</accession>
<protein>
    <submittedName>
        <fullName evidence="2">F5/8 type C domain-containing protein</fullName>
    </submittedName>
</protein>